<gene>
    <name evidence="1" type="ORF">SHM_19080</name>
</gene>
<keyword evidence="2" id="KW-1185">Reference proteome</keyword>
<proteinExistence type="predicted"/>
<reference evidence="1 2" key="1">
    <citation type="journal article" date="2022" name="Front. Microbiol.">
        <title>Male-killing mechanisms vary between Spiroplasma species.</title>
        <authorList>
            <person name="Arai H."/>
            <person name="Inoue M."/>
            <person name="Kageyama D."/>
        </authorList>
    </citation>
    <scope>NUCLEOTIDE SEQUENCE [LARGE SCALE GENOMIC DNA]</scope>
    <source>
        <strain evidence="2">sHm</strain>
    </source>
</reference>
<evidence type="ECO:0000313" key="2">
    <source>
        <dbReference type="Proteomes" id="UP001163387"/>
    </source>
</evidence>
<organism evidence="1 2">
    <name type="scientific">Spiroplasma ixodetis</name>
    <dbReference type="NCBI Taxonomy" id="2141"/>
    <lineage>
        <taxon>Bacteria</taxon>
        <taxon>Bacillati</taxon>
        <taxon>Mycoplasmatota</taxon>
        <taxon>Mollicutes</taxon>
        <taxon>Entomoplasmatales</taxon>
        <taxon>Spiroplasmataceae</taxon>
        <taxon>Spiroplasma</taxon>
    </lineage>
</organism>
<dbReference type="Proteomes" id="UP001163387">
    <property type="component" value="Chromosome"/>
</dbReference>
<sequence length="114" mass="14037">MQTINSDDLAIFFNSLIKADSLFWFLNIVHHLYQELFSLYNNKKFLVFDELLLENLKNSWQWIEKERQIFNEEHNLITELKNIDKEAFPEQYFEIIKFKQEQAWINFDYFFGNV</sequence>
<dbReference type="EMBL" id="AP026933">
    <property type="protein sequence ID" value="BDT04262.1"/>
    <property type="molecule type" value="Genomic_DNA"/>
</dbReference>
<protein>
    <submittedName>
        <fullName evidence="1">Uncharacterized protein</fullName>
    </submittedName>
</protein>
<name>A0ABN6T4U9_9MOLU</name>
<evidence type="ECO:0000313" key="1">
    <source>
        <dbReference type="EMBL" id="BDT04262.1"/>
    </source>
</evidence>
<accession>A0ABN6T4U9</accession>
<dbReference type="RefSeq" id="WP_281748119.1">
    <property type="nucleotide sequence ID" value="NZ_AP026933.1"/>
</dbReference>